<feature type="binding site" evidence="7">
    <location>
        <begin position="83"/>
        <end position="85"/>
    </location>
    <ligand>
        <name>5-amino-6-(D-ribitylamino)uracil</name>
        <dbReference type="ChEBI" id="CHEBI:15934"/>
    </ligand>
</feature>
<dbReference type="GO" id="GO:0009231">
    <property type="term" value="P:riboflavin biosynthetic process"/>
    <property type="evidence" value="ECO:0007669"/>
    <property type="project" value="UniProtKB-UniRule"/>
</dbReference>
<reference evidence="8 9" key="1">
    <citation type="submission" date="2019-03" db="EMBL/GenBank/DDBJ databases">
        <title>Draft genome of Gammaproteobacteria bacterium LSUCC0057, a member of the SAR92 clade.</title>
        <authorList>
            <person name="Lanclos V.C."/>
            <person name="Doiron C."/>
            <person name="Henson M.W."/>
            <person name="Thrash J.C."/>
        </authorList>
    </citation>
    <scope>NUCLEOTIDE SEQUENCE [LARGE SCALE GENOMIC DNA]</scope>
    <source>
        <strain evidence="8 9">LSUCC0057</strain>
    </source>
</reference>
<evidence type="ECO:0000256" key="4">
    <source>
        <dbReference type="ARBA" id="ARBA00022619"/>
    </source>
</evidence>
<evidence type="ECO:0000256" key="7">
    <source>
        <dbReference type="HAMAP-Rule" id="MF_00178"/>
    </source>
</evidence>
<feature type="active site" description="Proton donor" evidence="7">
    <location>
        <position position="91"/>
    </location>
</feature>
<dbReference type="GO" id="GO:0005829">
    <property type="term" value="C:cytosol"/>
    <property type="evidence" value="ECO:0007669"/>
    <property type="project" value="TreeGrafter"/>
</dbReference>
<feature type="binding site" evidence="7">
    <location>
        <position position="25"/>
    </location>
    <ligand>
        <name>5-amino-6-(D-ribitylamino)uracil</name>
        <dbReference type="ChEBI" id="CHEBI:15934"/>
    </ligand>
</feature>
<accession>A0A4Y8UJ06</accession>
<dbReference type="GO" id="GO:0000906">
    <property type="term" value="F:6,7-dimethyl-8-ribityllumazine synthase activity"/>
    <property type="evidence" value="ECO:0007669"/>
    <property type="project" value="UniProtKB-UniRule"/>
</dbReference>
<comment type="catalytic activity">
    <reaction evidence="6 7">
        <text>(2S)-2-hydroxy-3-oxobutyl phosphate + 5-amino-6-(D-ribitylamino)uracil = 6,7-dimethyl-8-(1-D-ribityl)lumazine + phosphate + 2 H2O + H(+)</text>
        <dbReference type="Rhea" id="RHEA:26152"/>
        <dbReference type="ChEBI" id="CHEBI:15377"/>
        <dbReference type="ChEBI" id="CHEBI:15378"/>
        <dbReference type="ChEBI" id="CHEBI:15934"/>
        <dbReference type="ChEBI" id="CHEBI:43474"/>
        <dbReference type="ChEBI" id="CHEBI:58201"/>
        <dbReference type="ChEBI" id="CHEBI:58830"/>
        <dbReference type="EC" id="2.5.1.78"/>
    </reaction>
</comment>
<protein>
    <recommendedName>
        <fullName evidence="3 7">6,7-dimethyl-8-ribityllumazine synthase</fullName>
        <shortName evidence="7">DMRL synthase</shortName>
        <shortName evidence="7">LS</shortName>
        <shortName evidence="7">Lumazine synthase</shortName>
        <ecNumber evidence="3 7">2.5.1.78</ecNumber>
    </recommendedName>
</protein>
<comment type="caution">
    <text evidence="8">The sequence shown here is derived from an EMBL/GenBank/DDBJ whole genome shotgun (WGS) entry which is preliminary data.</text>
</comment>
<keyword evidence="5 7" id="KW-0808">Transferase</keyword>
<dbReference type="PANTHER" id="PTHR21058">
    <property type="entry name" value="6,7-DIMETHYL-8-RIBITYLLUMAZINE SYNTHASE DMRL SYNTHASE LUMAZINE SYNTHASE"/>
    <property type="match status" value="1"/>
</dbReference>
<dbReference type="OrthoDB" id="9809709at2"/>
<comment type="pathway">
    <text evidence="1 7">Cofactor biosynthesis; riboflavin biosynthesis; riboflavin from 2-hydroxy-3-oxobutyl phosphate and 5-amino-6-(D-ribitylamino)uracil: step 1/2.</text>
</comment>
<comment type="function">
    <text evidence="7">Catalyzes the formation of 6,7-dimethyl-8-ribityllumazine by condensation of 5-amino-6-(D-ribitylamino)uracil with 3,4-dihydroxy-2-butanone 4-phosphate. This is the penultimate step in the biosynthesis of riboflavin.</text>
</comment>
<dbReference type="CDD" id="cd09209">
    <property type="entry name" value="Lumazine_synthase-I"/>
    <property type="match status" value="1"/>
</dbReference>
<dbReference type="InterPro" id="IPR002180">
    <property type="entry name" value="LS/RS"/>
</dbReference>
<evidence type="ECO:0000256" key="2">
    <source>
        <dbReference type="ARBA" id="ARBA00007424"/>
    </source>
</evidence>
<evidence type="ECO:0000256" key="5">
    <source>
        <dbReference type="ARBA" id="ARBA00022679"/>
    </source>
</evidence>
<feature type="binding site" evidence="7">
    <location>
        <position position="130"/>
    </location>
    <ligand>
        <name>(2S)-2-hydroxy-3-oxobutyl phosphate</name>
        <dbReference type="ChEBI" id="CHEBI:58830"/>
    </ligand>
</feature>
<keyword evidence="4 7" id="KW-0686">Riboflavin biosynthesis</keyword>
<evidence type="ECO:0000256" key="6">
    <source>
        <dbReference type="ARBA" id="ARBA00048785"/>
    </source>
</evidence>
<feature type="binding site" evidence="7">
    <location>
        <position position="116"/>
    </location>
    <ligand>
        <name>5-amino-6-(D-ribitylamino)uracil</name>
        <dbReference type="ChEBI" id="CHEBI:15934"/>
    </ligand>
</feature>
<organism evidence="8 9">
    <name type="scientific">Gammaproteobacteria bacterium LSUCC0057</name>
    <dbReference type="NCBI Taxonomy" id="2559237"/>
    <lineage>
        <taxon>Bacteria</taxon>
        <taxon>Pseudomonadati</taxon>
        <taxon>Pseudomonadota</taxon>
        <taxon>Gammaproteobacteria</taxon>
        <taxon>Cellvibrionales</taxon>
        <taxon>Porticoccaceae</taxon>
        <taxon>SAR92 clade</taxon>
    </lineage>
</organism>
<dbReference type="InterPro" id="IPR034964">
    <property type="entry name" value="LS"/>
</dbReference>
<evidence type="ECO:0000256" key="3">
    <source>
        <dbReference type="ARBA" id="ARBA00012664"/>
    </source>
</evidence>
<dbReference type="PANTHER" id="PTHR21058:SF0">
    <property type="entry name" value="6,7-DIMETHYL-8-RIBITYLLUMAZINE SYNTHASE"/>
    <property type="match status" value="1"/>
</dbReference>
<dbReference type="UniPathway" id="UPA00275">
    <property type="reaction ID" value="UER00404"/>
</dbReference>
<evidence type="ECO:0000313" key="8">
    <source>
        <dbReference type="EMBL" id="TFH67797.1"/>
    </source>
</evidence>
<keyword evidence="9" id="KW-1185">Reference proteome</keyword>
<proteinExistence type="inferred from homology"/>
<dbReference type="NCBIfam" id="TIGR00114">
    <property type="entry name" value="lumazine-synth"/>
    <property type="match status" value="1"/>
</dbReference>
<dbReference type="Pfam" id="PF00885">
    <property type="entry name" value="DMRL_synthase"/>
    <property type="match status" value="1"/>
</dbReference>
<dbReference type="GO" id="GO:0009349">
    <property type="term" value="C:riboflavin synthase complex"/>
    <property type="evidence" value="ECO:0007669"/>
    <property type="project" value="UniProtKB-UniRule"/>
</dbReference>
<gene>
    <name evidence="7" type="primary">ribH</name>
    <name evidence="8" type="ORF">E3W66_05975</name>
</gene>
<dbReference type="Gene3D" id="3.40.50.960">
    <property type="entry name" value="Lumazine/riboflavin synthase"/>
    <property type="match status" value="1"/>
</dbReference>
<dbReference type="SUPFAM" id="SSF52121">
    <property type="entry name" value="Lumazine synthase"/>
    <property type="match status" value="1"/>
</dbReference>
<comment type="subunit">
    <text evidence="7">Forms an icosahedral capsid composed of 60 subunits, arranged as a dodecamer of pentamers.</text>
</comment>
<feature type="binding site" evidence="7">
    <location>
        <begin position="59"/>
        <end position="61"/>
    </location>
    <ligand>
        <name>5-amino-6-(D-ribitylamino)uracil</name>
        <dbReference type="ChEBI" id="CHEBI:15934"/>
    </ligand>
</feature>
<dbReference type="Proteomes" id="UP000298133">
    <property type="component" value="Unassembled WGS sequence"/>
</dbReference>
<evidence type="ECO:0000313" key="9">
    <source>
        <dbReference type="Proteomes" id="UP000298133"/>
    </source>
</evidence>
<dbReference type="EC" id="2.5.1.78" evidence="3 7"/>
<dbReference type="AlphaFoldDB" id="A0A4Y8UJ06"/>
<evidence type="ECO:0000256" key="1">
    <source>
        <dbReference type="ARBA" id="ARBA00004917"/>
    </source>
</evidence>
<dbReference type="HAMAP" id="MF_00178">
    <property type="entry name" value="Lumazine_synth"/>
    <property type="match status" value="1"/>
</dbReference>
<name>A0A4Y8UJ06_9GAMM</name>
<dbReference type="EMBL" id="SPIA01000002">
    <property type="protein sequence ID" value="TFH67797.1"/>
    <property type="molecule type" value="Genomic_DNA"/>
</dbReference>
<sequence>MSEYRPDTAQFNVGNARVAIITARWNGNITEPLLAAAEQTLAAHGVAASAVESFRVPGAFELPLAAQQAARSGRFDAVIALGCVIRGDTPHFDYVCAETTRGIGEVALHSELPVGFGLLTTDDLRQAELRSADNDENKGREAALTVLEMITALKAIKG</sequence>
<dbReference type="InterPro" id="IPR036467">
    <property type="entry name" value="LS/RS_sf"/>
</dbReference>
<comment type="similarity">
    <text evidence="2 7">Belongs to the DMRL synthase family.</text>
</comment>
<feature type="binding site" evidence="7">
    <location>
        <begin position="88"/>
        <end position="89"/>
    </location>
    <ligand>
        <name>(2S)-2-hydroxy-3-oxobutyl phosphate</name>
        <dbReference type="ChEBI" id="CHEBI:58830"/>
    </ligand>
</feature>